<evidence type="ECO:0000259" key="3">
    <source>
        <dbReference type="Pfam" id="PF01551"/>
    </source>
</evidence>
<dbReference type="SUPFAM" id="SSF51261">
    <property type="entry name" value="Duplicated hybrid motif"/>
    <property type="match status" value="1"/>
</dbReference>
<evidence type="ECO:0000256" key="2">
    <source>
        <dbReference type="SAM" id="SignalP"/>
    </source>
</evidence>
<keyword evidence="2" id="KW-0732">Signal</keyword>
<protein>
    <submittedName>
        <fullName evidence="4">M23 family metallopeptidase</fullName>
    </submittedName>
</protein>
<evidence type="ECO:0000256" key="1">
    <source>
        <dbReference type="SAM" id="MobiDB-lite"/>
    </source>
</evidence>
<dbReference type="InterPro" id="IPR016047">
    <property type="entry name" value="M23ase_b-sheet_dom"/>
</dbReference>
<dbReference type="Pfam" id="PF01551">
    <property type="entry name" value="Peptidase_M23"/>
    <property type="match status" value="1"/>
</dbReference>
<feature type="chain" id="PRO_5046859399" evidence="2">
    <location>
        <begin position="24"/>
        <end position="418"/>
    </location>
</feature>
<dbReference type="InterPro" id="IPR011055">
    <property type="entry name" value="Dup_hybrid_motif"/>
</dbReference>
<feature type="compositionally biased region" description="Low complexity" evidence="1">
    <location>
        <begin position="407"/>
        <end position="418"/>
    </location>
</feature>
<keyword evidence="5" id="KW-1185">Reference proteome</keyword>
<dbReference type="PANTHER" id="PTHR21666">
    <property type="entry name" value="PEPTIDASE-RELATED"/>
    <property type="match status" value="1"/>
</dbReference>
<gene>
    <name evidence="4" type="ORF">LB452_03575</name>
</gene>
<reference evidence="5" key="1">
    <citation type="submission" date="2023-07" db="EMBL/GenBank/DDBJ databases">
        <title>Novel species isolated from saline lakes on Tibetan Plateau.</title>
        <authorList>
            <person name="Lu H."/>
        </authorList>
    </citation>
    <scope>NUCLEOTIDE SEQUENCE [LARGE SCALE GENOMIC DNA]</scope>
    <source>
        <strain evidence="5">CAK8W</strain>
    </source>
</reference>
<comment type="caution">
    <text evidence="4">The sequence shown here is derived from an EMBL/GenBank/DDBJ whole genome shotgun (WGS) entry which is preliminary data.</text>
</comment>
<dbReference type="Proteomes" id="UP001199314">
    <property type="component" value="Unassembled WGS sequence"/>
</dbReference>
<organism evidence="4 5">
    <name type="scientific">Psychroflexus longus</name>
    <dbReference type="NCBI Taxonomy" id="2873596"/>
    <lineage>
        <taxon>Bacteria</taxon>
        <taxon>Pseudomonadati</taxon>
        <taxon>Bacteroidota</taxon>
        <taxon>Flavobacteriia</taxon>
        <taxon>Flavobacteriales</taxon>
        <taxon>Flavobacteriaceae</taxon>
        <taxon>Psychroflexus</taxon>
    </lineage>
</organism>
<evidence type="ECO:0000313" key="4">
    <source>
        <dbReference type="EMBL" id="MBZ9777995.1"/>
    </source>
</evidence>
<feature type="signal peptide" evidence="2">
    <location>
        <begin position="1"/>
        <end position="23"/>
    </location>
</feature>
<name>A0ABS7XGD9_9FLAO</name>
<dbReference type="RefSeq" id="WP_224460349.1">
    <property type="nucleotide sequence ID" value="NZ_JAIQZE010000002.1"/>
</dbReference>
<feature type="domain" description="M23ase beta-sheet core" evidence="3">
    <location>
        <begin position="294"/>
        <end position="401"/>
    </location>
</feature>
<dbReference type="PANTHER" id="PTHR21666:SF270">
    <property type="entry name" value="MUREIN HYDROLASE ACTIVATOR ENVC"/>
    <property type="match status" value="1"/>
</dbReference>
<accession>A0ABS7XGD9</accession>
<sequence>MKTKLIQLFLVLFCLALSLNCEKEDQFIRSEESIKTVSLDQALDIMKQTQQDILAKSNANFITSISEEVNYEDLTNTDEELAVIPVTTQYSKLNSRLVLLTIDGKVQSAVVSLNPFENSTPSSFSGELLITAMEGTFQKAFRIEENVFVSEYVNNNSKSKESNKLENHNTPKDTRGSCRCVFSVCDYCQLEEVVIVVESTPPRIPTPYISITHMYNTDGSGGKTSANEWDLGGSGSGYTDNTPEPDPEVDKPCPGDPVPNPEIAPQKGVSGFEGGRYGCTRTGGVCDNSQEGKDHGGTDVLNDYGEPVYAMFDGVATAVQKYFAKGAGWISYQTATVNGQQISIQYFHLQENNRVSGSISAGDIIGYQGDSGNLAGAIAKGSVVSHVHVKIKDANSNTLDPEDFFGTNPTSSTNSNCN</sequence>
<proteinExistence type="predicted"/>
<dbReference type="CDD" id="cd12797">
    <property type="entry name" value="M23_peptidase"/>
    <property type="match status" value="1"/>
</dbReference>
<dbReference type="InterPro" id="IPR050570">
    <property type="entry name" value="Cell_wall_metabolism_enzyme"/>
</dbReference>
<dbReference type="EMBL" id="JAIQZE010000002">
    <property type="protein sequence ID" value="MBZ9777995.1"/>
    <property type="molecule type" value="Genomic_DNA"/>
</dbReference>
<evidence type="ECO:0000313" key="5">
    <source>
        <dbReference type="Proteomes" id="UP001199314"/>
    </source>
</evidence>
<dbReference type="Gene3D" id="2.70.70.10">
    <property type="entry name" value="Glucose Permease (Domain IIA)"/>
    <property type="match status" value="1"/>
</dbReference>
<feature type="region of interest" description="Disordered" evidence="1">
    <location>
        <begin position="398"/>
        <end position="418"/>
    </location>
</feature>
<feature type="region of interest" description="Disordered" evidence="1">
    <location>
        <begin position="221"/>
        <end position="252"/>
    </location>
</feature>